<keyword evidence="1" id="KW-0175">Coiled coil</keyword>
<name>A0A2A2M360_9BILA</name>
<gene>
    <name evidence="2" type="ORF">WR25_20909</name>
</gene>
<feature type="coiled-coil region" evidence="1">
    <location>
        <begin position="260"/>
        <end position="319"/>
    </location>
</feature>
<accession>A0A2A2M360</accession>
<keyword evidence="3" id="KW-1185">Reference proteome</keyword>
<evidence type="ECO:0000256" key="1">
    <source>
        <dbReference type="SAM" id="Coils"/>
    </source>
</evidence>
<feature type="coiled-coil region" evidence="1">
    <location>
        <begin position="1"/>
        <end position="227"/>
    </location>
</feature>
<organism evidence="2 3">
    <name type="scientific">Diploscapter pachys</name>
    <dbReference type="NCBI Taxonomy" id="2018661"/>
    <lineage>
        <taxon>Eukaryota</taxon>
        <taxon>Metazoa</taxon>
        <taxon>Ecdysozoa</taxon>
        <taxon>Nematoda</taxon>
        <taxon>Chromadorea</taxon>
        <taxon>Rhabditida</taxon>
        <taxon>Rhabditina</taxon>
        <taxon>Rhabditomorpha</taxon>
        <taxon>Rhabditoidea</taxon>
        <taxon>Rhabditidae</taxon>
        <taxon>Diploscapter</taxon>
    </lineage>
</organism>
<sequence>MQELRNANDGVTRANAELQQRIATLNQQQQAAKKEVEEKAQNAEELRKEGIKLAEQNGKQMKEIRRLRNELNELEKVKNEKKKLKEEKTKVEETLEQRNETITELKENIKSLESKLDTVEKENNSKFNNQETVRKQVTDLQVKIEELQSKVTDLTSENETYKEANQALSKELVDLNNRQWEKMLAGERMNESAIMTNQELAEVRAQNERMRKEMRDLEKRLEDALHDKSSVVAHISSASAPLLEEINELKSTLFAEQTSSEEMFEKLQKAQKEVGELKTQLRTAEKTSASLLLKHHDEEAALNAKCAELEKQLQRLEIGINF</sequence>
<protein>
    <submittedName>
        <fullName evidence="2">Uncharacterized protein</fullName>
    </submittedName>
</protein>
<dbReference type="AlphaFoldDB" id="A0A2A2M360"/>
<dbReference type="EMBL" id="LIAE01006092">
    <property type="protein sequence ID" value="PAV92667.1"/>
    <property type="molecule type" value="Genomic_DNA"/>
</dbReference>
<dbReference type="Proteomes" id="UP000218231">
    <property type="component" value="Unassembled WGS sequence"/>
</dbReference>
<comment type="caution">
    <text evidence="2">The sequence shown here is derived from an EMBL/GenBank/DDBJ whole genome shotgun (WGS) entry which is preliminary data.</text>
</comment>
<proteinExistence type="predicted"/>
<evidence type="ECO:0000313" key="3">
    <source>
        <dbReference type="Proteomes" id="UP000218231"/>
    </source>
</evidence>
<dbReference type="OrthoDB" id="74178at2759"/>
<reference evidence="2 3" key="1">
    <citation type="journal article" date="2017" name="Curr. Biol.">
        <title>Genome architecture and evolution of a unichromosomal asexual nematode.</title>
        <authorList>
            <person name="Fradin H."/>
            <person name="Zegar C."/>
            <person name="Gutwein M."/>
            <person name="Lucas J."/>
            <person name="Kovtun M."/>
            <person name="Corcoran D."/>
            <person name="Baugh L.R."/>
            <person name="Kiontke K."/>
            <person name="Gunsalus K."/>
            <person name="Fitch D.H."/>
            <person name="Piano F."/>
        </authorList>
    </citation>
    <scope>NUCLEOTIDE SEQUENCE [LARGE SCALE GENOMIC DNA]</scope>
    <source>
        <strain evidence="2">PF1309</strain>
    </source>
</reference>
<evidence type="ECO:0000313" key="2">
    <source>
        <dbReference type="EMBL" id="PAV92667.1"/>
    </source>
</evidence>
<dbReference type="Gene3D" id="1.10.287.1490">
    <property type="match status" value="1"/>
</dbReference>
<dbReference type="STRING" id="2018661.A0A2A2M360"/>